<evidence type="ECO:0000256" key="5">
    <source>
        <dbReference type="ARBA" id="ARBA00022692"/>
    </source>
</evidence>
<dbReference type="EMBL" id="PQCO01000287">
    <property type="protein sequence ID" value="PUD98795.1"/>
    <property type="molecule type" value="Genomic_DNA"/>
</dbReference>
<keyword evidence="7 8" id="KW-0472">Membrane</keyword>
<comment type="similarity">
    <text evidence="2">Belongs to the EamA transporter family.</text>
</comment>
<reference evidence="10 11" key="1">
    <citation type="submission" date="2018-01" db="EMBL/GenBank/DDBJ databases">
        <title>Novel co-symbiosis in the lucinid bivalve Phacoides pectinatus.</title>
        <authorList>
            <person name="Lim S.J."/>
            <person name="Davis B.G."/>
            <person name="Gill D.E."/>
            <person name="Engel A.S."/>
            <person name="Anderson L.C."/>
            <person name="Campbell B.J."/>
        </authorList>
    </citation>
    <scope>NUCLEOTIDE SEQUENCE [LARGE SCALE GENOMIC DNA]</scope>
    <source>
        <strain evidence="10">N3_P5</strain>
    </source>
</reference>
<feature type="transmembrane region" description="Helical" evidence="8">
    <location>
        <begin position="272"/>
        <end position="293"/>
    </location>
</feature>
<dbReference type="InterPro" id="IPR000620">
    <property type="entry name" value="EamA_dom"/>
</dbReference>
<evidence type="ECO:0000256" key="6">
    <source>
        <dbReference type="ARBA" id="ARBA00022989"/>
    </source>
</evidence>
<protein>
    <submittedName>
        <fullName evidence="10">EamA family transporter RarD</fullName>
    </submittedName>
</protein>
<organism evidence="10 11">
    <name type="scientific">Candidatus Sedimenticola endophacoides</name>
    <dbReference type="NCBI Taxonomy" id="2548426"/>
    <lineage>
        <taxon>Bacteria</taxon>
        <taxon>Pseudomonadati</taxon>
        <taxon>Pseudomonadota</taxon>
        <taxon>Gammaproteobacteria</taxon>
        <taxon>Chromatiales</taxon>
        <taxon>Sedimenticolaceae</taxon>
        <taxon>Sedimenticola</taxon>
    </lineage>
</organism>
<evidence type="ECO:0000256" key="3">
    <source>
        <dbReference type="ARBA" id="ARBA00022448"/>
    </source>
</evidence>
<accession>A0A657PZQ2</accession>
<feature type="transmembrane region" description="Helical" evidence="8">
    <location>
        <begin position="109"/>
        <end position="126"/>
    </location>
</feature>
<evidence type="ECO:0000256" key="8">
    <source>
        <dbReference type="SAM" id="Phobius"/>
    </source>
</evidence>
<dbReference type="AlphaFoldDB" id="A0A657PZQ2"/>
<dbReference type="GO" id="GO:0005886">
    <property type="term" value="C:plasma membrane"/>
    <property type="evidence" value="ECO:0007669"/>
    <property type="project" value="UniProtKB-SubCell"/>
</dbReference>
<feature type="transmembrane region" description="Helical" evidence="8">
    <location>
        <begin position="12"/>
        <end position="32"/>
    </location>
</feature>
<dbReference type="InterPro" id="IPR004626">
    <property type="entry name" value="RarD"/>
</dbReference>
<evidence type="ECO:0000256" key="1">
    <source>
        <dbReference type="ARBA" id="ARBA00004651"/>
    </source>
</evidence>
<dbReference type="Proteomes" id="UP000250928">
    <property type="component" value="Unassembled WGS sequence"/>
</dbReference>
<feature type="transmembrane region" description="Helical" evidence="8">
    <location>
        <begin position="219"/>
        <end position="237"/>
    </location>
</feature>
<evidence type="ECO:0000259" key="9">
    <source>
        <dbReference type="Pfam" id="PF00892"/>
    </source>
</evidence>
<evidence type="ECO:0000313" key="10">
    <source>
        <dbReference type="EMBL" id="PUD98795.1"/>
    </source>
</evidence>
<evidence type="ECO:0000256" key="2">
    <source>
        <dbReference type="ARBA" id="ARBA00007362"/>
    </source>
</evidence>
<feature type="transmembrane region" description="Helical" evidence="8">
    <location>
        <begin position="133"/>
        <end position="149"/>
    </location>
</feature>
<dbReference type="Pfam" id="PF00892">
    <property type="entry name" value="EamA"/>
    <property type="match status" value="1"/>
</dbReference>
<dbReference type="InterPro" id="IPR037185">
    <property type="entry name" value="EmrE-like"/>
</dbReference>
<gene>
    <name evidence="10" type="primary">rarD</name>
    <name evidence="10" type="ORF">C3L24_12080</name>
</gene>
<keyword evidence="5 8" id="KW-0812">Transmembrane</keyword>
<dbReference type="PANTHER" id="PTHR22911:SF137">
    <property type="entry name" value="SOLUTE CARRIER FAMILY 35 MEMBER G2-RELATED"/>
    <property type="match status" value="1"/>
</dbReference>
<dbReference type="SUPFAM" id="SSF103481">
    <property type="entry name" value="Multidrug resistance efflux transporter EmrE"/>
    <property type="match status" value="2"/>
</dbReference>
<feature type="transmembrane region" description="Helical" evidence="8">
    <location>
        <begin position="179"/>
        <end position="199"/>
    </location>
</feature>
<feature type="transmembrane region" description="Helical" evidence="8">
    <location>
        <begin position="77"/>
        <end position="97"/>
    </location>
</feature>
<keyword evidence="6 8" id="KW-1133">Transmembrane helix</keyword>
<feature type="transmembrane region" description="Helical" evidence="8">
    <location>
        <begin position="244"/>
        <end position="266"/>
    </location>
</feature>
<name>A0A657PZQ2_9GAMM</name>
<keyword evidence="3" id="KW-0813">Transport</keyword>
<sequence length="305" mass="32770">MIPAATPEASLRTGVAASLGAYLLWGFSPLFYRLVGQAPALEILAHRVLWSCVFTLLLVIMAGRLRALAGIAVRGRLMAMLLASSLLVALNWLVFIWAVNNEKALEASLGYFLMPLVMVLLGRLFLGEALNRRQTLAVLLAALGVLNLLLALGQLPWVTLVLALSFASYGLLRKLAPVDALLGLTVECLLLTPAAFAYLLHLRAQGELVFGTLGPGFDALLAASALMTALPLILFTAGARRLPYATVGMLSYLNPSIQFLLAVWLFSEPFGVAHLVTFALIWAGLGVFSLDALRRSPARRPARAP</sequence>
<feature type="domain" description="EamA" evidence="9">
    <location>
        <begin position="13"/>
        <end position="147"/>
    </location>
</feature>
<evidence type="ECO:0000256" key="7">
    <source>
        <dbReference type="ARBA" id="ARBA00023136"/>
    </source>
</evidence>
<keyword evidence="4" id="KW-1003">Cell membrane</keyword>
<comment type="subcellular location">
    <subcellularLocation>
        <location evidence="1">Cell membrane</location>
        <topology evidence="1">Multi-pass membrane protein</topology>
    </subcellularLocation>
</comment>
<feature type="transmembrane region" description="Helical" evidence="8">
    <location>
        <begin position="44"/>
        <end position="65"/>
    </location>
</feature>
<evidence type="ECO:0000256" key="4">
    <source>
        <dbReference type="ARBA" id="ARBA00022475"/>
    </source>
</evidence>
<proteinExistence type="inferred from homology"/>
<comment type="caution">
    <text evidence="10">The sequence shown here is derived from an EMBL/GenBank/DDBJ whole genome shotgun (WGS) entry which is preliminary data.</text>
</comment>
<dbReference type="PANTHER" id="PTHR22911">
    <property type="entry name" value="ACYL-MALONYL CONDENSING ENZYME-RELATED"/>
    <property type="match status" value="1"/>
</dbReference>
<dbReference type="NCBIfam" id="TIGR00688">
    <property type="entry name" value="rarD"/>
    <property type="match status" value="1"/>
</dbReference>
<evidence type="ECO:0000313" key="11">
    <source>
        <dbReference type="Proteomes" id="UP000250928"/>
    </source>
</evidence>